<feature type="domain" description="Alcohol dehydrogenase-like N-terminal" evidence="8">
    <location>
        <begin position="26"/>
        <end position="160"/>
    </location>
</feature>
<gene>
    <name evidence="9" type="ORF">AC631_01345</name>
</gene>
<accession>A0A0V1Q2X1</accession>
<evidence type="ECO:0000256" key="3">
    <source>
        <dbReference type="ARBA" id="ARBA00022723"/>
    </source>
</evidence>
<comment type="cofactor">
    <cofactor evidence="1 6">
        <name>Zn(2+)</name>
        <dbReference type="ChEBI" id="CHEBI:29105"/>
    </cofactor>
</comment>
<evidence type="ECO:0000256" key="2">
    <source>
        <dbReference type="ARBA" id="ARBA00008072"/>
    </source>
</evidence>
<dbReference type="GeneID" id="26838354"/>
<evidence type="ECO:0000259" key="8">
    <source>
        <dbReference type="Pfam" id="PF08240"/>
    </source>
</evidence>
<comment type="similarity">
    <text evidence="2 6">Belongs to the zinc-containing alcohol dehydrogenase family.</text>
</comment>
<evidence type="ECO:0000259" key="7">
    <source>
        <dbReference type="Pfam" id="PF00107"/>
    </source>
</evidence>
<dbReference type="GO" id="GO:0034079">
    <property type="term" value="P:butanediol biosynthetic process"/>
    <property type="evidence" value="ECO:0007669"/>
    <property type="project" value="TreeGrafter"/>
</dbReference>
<dbReference type="InterPro" id="IPR013149">
    <property type="entry name" value="ADH-like_C"/>
</dbReference>
<dbReference type="OrthoDB" id="5363962at2759"/>
<dbReference type="PROSITE" id="PS00059">
    <property type="entry name" value="ADH_ZINC"/>
    <property type="match status" value="1"/>
</dbReference>
<dbReference type="Gene3D" id="3.90.180.10">
    <property type="entry name" value="Medium-chain alcohol dehydrogenases, catalytic domain"/>
    <property type="match status" value="1"/>
</dbReference>
<keyword evidence="10" id="KW-1185">Reference proteome</keyword>
<dbReference type="InterPro" id="IPR011032">
    <property type="entry name" value="GroES-like_sf"/>
</dbReference>
<comment type="caution">
    <text evidence="9">The sequence shown here is derived from an EMBL/GenBank/DDBJ whole genome shotgun (WGS) entry which is preliminary data.</text>
</comment>
<evidence type="ECO:0000256" key="6">
    <source>
        <dbReference type="RuleBase" id="RU361277"/>
    </source>
</evidence>
<dbReference type="GO" id="GO:0000721">
    <property type="term" value="F:(R,R)-butanediol dehydrogenase activity"/>
    <property type="evidence" value="ECO:0007669"/>
    <property type="project" value="TreeGrafter"/>
</dbReference>
<protein>
    <recommendedName>
        <fullName evidence="11">Enoyl reductase (ER) domain-containing protein</fullName>
    </recommendedName>
</protein>
<dbReference type="CDD" id="cd08233">
    <property type="entry name" value="butanediol_DH_like"/>
    <property type="match status" value="1"/>
</dbReference>
<evidence type="ECO:0000313" key="9">
    <source>
        <dbReference type="EMBL" id="KSA02865.1"/>
    </source>
</evidence>
<feature type="domain" description="Alcohol dehydrogenase-like C-terminal" evidence="7">
    <location>
        <begin position="199"/>
        <end position="330"/>
    </location>
</feature>
<dbReference type="Pfam" id="PF00107">
    <property type="entry name" value="ADH_zinc_N"/>
    <property type="match status" value="1"/>
</dbReference>
<dbReference type="RefSeq" id="XP_015468967.1">
    <property type="nucleotide sequence ID" value="XM_015610175.1"/>
</dbReference>
<keyword evidence="3 6" id="KW-0479">Metal-binding</keyword>
<sequence length="385" mass="42514">MKAIVYYGNKDIRYTESHPFPKITHESEVKIKVNFCGICGSDLHEYLDGPIFFKGEKSEISNISKVQCMGHEISGEVIEIGSAVDKLKVGEKVVVEASGTCLDRYRFPNAPNAKKPNCCACHDDHRNACDHIGFVGLGFMDGGFSDYCIVGQEHVIPYPEDLIPADVAAITEPLSVAWHAVRTSNFQPGQLALVLGSGPIGLAAIIALKGHKAGKIVVSEPALSRRELAQEFGAEVIDPKDYSYEECIKALKAMTVDGFGFHHSYDCSGLSATFNASVHSLRTFGTATNVAIWPHKPIDFYPMDVTFKEKIITGSMCTTRLDFEQVIDAYKEGLINPKEVEKLITSRVHLEDGIEKGFMELINNKDKHIKILMTPDEKFKRSSPN</sequence>
<keyword evidence="4 6" id="KW-0862">Zinc</keyword>
<dbReference type="SUPFAM" id="SSF51735">
    <property type="entry name" value="NAD(P)-binding Rossmann-fold domains"/>
    <property type="match status" value="1"/>
</dbReference>
<evidence type="ECO:0000256" key="1">
    <source>
        <dbReference type="ARBA" id="ARBA00001947"/>
    </source>
</evidence>
<dbReference type="GO" id="GO:0005737">
    <property type="term" value="C:cytoplasm"/>
    <property type="evidence" value="ECO:0007669"/>
    <property type="project" value="TreeGrafter"/>
</dbReference>
<dbReference type="PANTHER" id="PTHR43161">
    <property type="entry name" value="SORBITOL DEHYDROGENASE"/>
    <property type="match status" value="1"/>
</dbReference>
<evidence type="ECO:0000313" key="10">
    <source>
        <dbReference type="Proteomes" id="UP000054251"/>
    </source>
</evidence>
<keyword evidence="5" id="KW-0560">Oxidoreductase</keyword>
<dbReference type="InterPro" id="IPR013154">
    <property type="entry name" value="ADH-like_N"/>
</dbReference>
<dbReference type="InterPro" id="IPR002328">
    <property type="entry name" value="ADH_Zn_CS"/>
</dbReference>
<name>A0A0V1Q2X1_9ASCO</name>
<dbReference type="InterPro" id="IPR036291">
    <property type="entry name" value="NAD(P)-bd_dom_sf"/>
</dbReference>
<proteinExistence type="inferred from homology"/>
<evidence type="ECO:0008006" key="11">
    <source>
        <dbReference type="Google" id="ProtNLM"/>
    </source>
</evidence>
<dbReference type="GO" id="GO:0008270">
    <property type="term" value="F:zinc ion binding"/>
    <property type="evidence" value="ECO:0007669"/>
    <property type="project" value="InterPro"/>
</dbReference>
<evidence type="ECO:0000256" key="4">
    <source>
        <dbReference type="ARBA" id="ARBA00022833"/>
    </source>
</evidence>
<dbReference type="EMBL" id="LMYN01000018">
    <property type="protein sequence ID" value="KSA02865.1"/>
    <property type="molecule type" value="Genomic_DNA"/>
</dbReference>
<reference evidence="9 10" key="1">
    <citation type="submission" date="2015-11" db="EMBL/GenBank/DDBJ databases">
        <title>The genome of Debaryomyces fabryi.</title>
        <authorList>
            <person name="Tafer H."/>
            <person name="Lopandic K."/>
        </authorList>
    </citation>
    <scope>NUCLEOTIDE SEQUENCE [LARGE SCALE GENOMIC DNA]</scope>
    <source>
        <strain evidence="9 10">CBS 789</strain>
    </source>
</reference>
<organism evidence="9 10">
    <name type="scientific">Debaryomyces fabryi</name>
    <dbReference type="NCBI Taxonomy" id="58627"/>
    <lineage>
        <taxon>Eukaryota</taxon>
        <taxon>Fungi</taxon>
        <taxon>Dikarya</taxon>
        <taxon>Ascomycota</taxon>
        <taxon>Saccharomycotina</taxon>
        <taxon>Pichiomycetes</taxon>
        <taxon>Debaryomycetaceae</taxon>
        <taxon>Debaryomyces</taxon>
    </lineage>
</organism>
<dbReference type="Gene3D" id="3.40.50.720">
    <property type="entry name" value="NAD(P)-binding Rossmann-like Domain"/>
    <property type="match status" value="1"/>
</dbReference>
<dbReference type="Pfam" id="PF08240">
    <property type="entry name" value="ADH_N"/>
    <property type="match status" value="1"/>
</dbReference>
<dbReference type="Proteomes" id="UP000054251">
    <property type="component" value="Unassembled WGS sequence"/>
</dbReference>
<evidence type="ECO:0000256" key="5">
    <source>
        <dbReference type="ARBA" id="ARBA00023002"/>
    </source>
</evidence>
<dbReference type="PANTHER" id="PTHR43161:SF23">
    <property type="entry name" value="(R,R)-BUTANEDIOL DEHYDROGENASE-RELATED"/>
    <property type="match status" value="1"/>
</dbReference>
<dbReference type="SUPFAM" id="SSF50129">
    <property type="entry name" value="GroES-like"/>
    <property type="match status" value="1"/>
</dbReference>
<dbReference type="AlphaFoldDB" id="A0A0V1Q2X1"/>